<name>A0AB32ZYX1_ALTME</name>
<gene>
    <name evidence="3" type="ordered locus">AMEC673_09460</name>
</gene>
<dbReference type="Pfam" id="PF04820">
    <property type="entry name" value="Trp_halogenase"/>
    <property type="match status" value="1"/>
</dbReference>
<feature type="binding site" evidence="2">
    <location>
        <position position="348"/>
    </location>
    <ligand>
        <name>FAD</name>
        <dbReference type="ChEBI" id="CHEBI:57692"/>
    </ligand>
</feature>
<organism evidence="3 4">
    <name type="scientific">Alteromonas macleodii (strain English Channel 673)</name>
    <dbReference type="NCBI Taxonomy" id="1004788"/>
    <lineage>
        <taxon>Bacteria</taxon>
        <taxon>Pseudomonadati</taxon>
        <taxon>Pseudomonadota</taxon>
        <taxon>Gammaproteobacteria</taxon>
        <taxon>Alteromonadales</taxon>
        <taxon>Alteromonadaceae</taxon>
        <taxon>Alteromonas/Salinimonas group</taxon>
        <taxon>Alteromonas</taxon>
    </lineage>
</organism>
<feature type="active site" evidence="1">
    <location>
        <position position="82"/>
    </location>
</feature>
<dbReference type="AlphaFoldDB" id="A0AB32ZYX1"/>
<dbReference type="PIRSF" id="PIRSF011396">
    <property type="entry name" value="Trp_halogenase"/>
    <property type="match status" value="1"/>
</dbReference>
<evidence type="ECO:0000256" key="2">
    <source>
        <dbReference type="PIRSR" id="PIRSR011396-2"/>
    </source>
</evidence>
<dbReference type="InterPro" id="IPR036188">
    <property type="entry name" value="FAD/NAD-bd_sf"/>
</dbReference>
<dbReference type="KEGG" id="amg:AMEC673_09460"/>
<dbReference type="InterPro" id="IPR006905">
    <property type="entry name" value="Flavin_halogenase"/>
</dbReference>
<keyword evidence="2" id="KW-0285">Flavoprotein</keyword>
<feature type="binding site" evidence="2">
    <location>
        <position position="335"/>
    </location>
    <ligand>
        <name>FAD</name>
        <dbReference type="ChEBI" id="CHEBI:57692"/>
    </ligand>
</feature>
<dbReference type="GO" id="GO:0004497">
    <property type="term" value="F:monooxygenase activity"/>
    <property type="evidence" value="ECO:0007669"/>
    <property type="project" value="InterPro"/>
</dbReference>
<protein>
    <submittedName>
        <fullName evidence="3">Tryptophan halogenase</fullName>
    </submittedName>
</protein>
<reference evidence="4" key="1">
    <citation type="journal article" date="2012" name="Sci. Rep.">
        <title>Genomes of surface isolates of Alteromonas macleodii: the life of a widespread marine opportunistic copiotroph.</title>
        <authorList>
            <person name="Lopez-Perez M."/>
            <person name="Gonzaga A."/>
            <person name="Martin-Cuadrado A.B."/>
            <person name="Onyshchenko O."/>
            <person name="Ghavidel A."/>
            <person name="Ghai R."/>
            <person name="Rodriguez-Valera F."/>
        </authorList>
    </citation>
    <scope>NUCLEOTIDE SEQUENCE [LARGE SCALE GENOMIC DNA]</scope>
    <source>
        <strain evidence="4">English Channel 673</strain>
    </source>
</reference>
<evidence type="ECO:0000256" key="1">
    <source>
        <dbReference type="PIRSR" id="PIRSR011396-1"/>
    </source>
</evidence>
<dbReference type="InterPro" id="IPR050816">
    <property type="entry name" value="Flavin-dep_Halogenase_NPB"/>
</dbReference>
<dbReference type="SUPFAM" id="SSF51905">
    <property type="entry name" value="FAD/NAD(P)-binding domain"/>
    <property type="match status" value="1"/>
</dbReference>
<dbReference type="RefSeq" id="WP_014976540.1">
    <property type="nucleotide sequence ID" value="NC_018678.1"/>
</dbReference>
<feature type="binding site" evidence="2">
    <location>
        <position position="344"/>
    </location>
    <ligand>
        <name>L-tryptophan</name>
        <dbReference type="ChEBI" id="CHEBI:57912"/>
    </ligand>
</feature>
<dbReference type="PANTHER" id="PTHR43747">
    <property type="entry name" value="FAD-BINDING PROTEIN"/>
    <property type="match status" value="1"/>
</dbReference>
<dbReference type="EMBL" id="CP003844">
    <property type="protein sequence ID" value="AFT74586.1"/>
    <property type="molecule type" value="Genomic_DNA"/>
</dbReference>
<evidence type="ECO:0000313" key="4">
    <source>
        <dbReference type="Proteomes" id="UP000006296"/>
    </source>
</evidence>
<proteinExistence type="predicted"/>
<dbReference type="Proteomes" id="UP000006296">
    <property type="component" value="Chromosome"/>
</dbReference>
<feature type="binding site" evidence="2">
    <location>
        <position position="82"/>
    </location>
    <ligand>
        <name>7-chloro-L-tryptophan</name>
        <dbReference type="ChEBI" id="CHEBI:58713"/>
    </ligand>
</feature>
<accession>A0AB32ZYX1</accession>
<evidence type="ECO:0000313" key="3">
    <source>
        <dbReference type="EMBL" id="AFT74586.1"/>
    </source>
</evidence>
<dbReference type="PANTHER" id="PTHR43747:SF4">
    <property type="entry name" value="FLAVIN-DEPENDENT TRYPTOPHAN HALOGENASE"/>
    <property type="match status" value="1"/>
</dbReference>
<keyword evidence="2" id="KW-0547">Nucleotide-binding</keyword>
<dbReference type="GO" id="GO:0000166">
    <property type="term" value="F:nucleotide binding"/>
    <property type="evidence" value="ECO:0007669"/>
    <property type="project" value="UniProtKB-KW"/>
</dbReference>
<dbReference type="Gene3D" id="3.50.50.60">
    <property type="entry name" value="FAD/NAD(P)-binding domain"/>
    <property type="match status" value="1"/>
</dbReference>
<sequence>MQDPHSKPIKRVVIAGGGTAGWLAASLMKKVLGKAVDITLVESEAIGTVGVGEATIPPIRLVNQVLGIDEAQFLHDTKATIKLAIRFENWKTKGESYYHTFGAPGKSMAFCHFHHYWVKARQQGLKDDLWDFDLNYHAAEAGRFAQINAKDPVVELPFAYHFDASLYAQYLRKLSENMGVVRKEGKISRVQRFTHSGFIQALHLESGDVVEGDLFVDCTGFKGLLIEEALGAGYDDWSHLLPCDSAIAVPSERHEKTAPYTRSIAHDAGWQWRIPLQHRNGNGHVYSSRYISDDQACDTLLSNLDTKPLGDPKLIKFTTGRRRKQWYKNVVAVGLSSGFLEPLESTSIHLIQSAIVRLIQLFPHNGFAPSLETEYNKQSELEFEQIRDFLVLHYTVNERTDSAFFNDMRNITLPDSLAHKIALFKESGNLLREQNDLFLESSWLQVLYGQGITPKDYHGLVNSVPKVQLNQMLTRLLEIKKEPIAKLPTHDEYINGMVAKYKRAMS</sequence>
<dbReference type="InterPro" id="IPR033856">
    <property type="entry name" value="Trp_halogen"/>
</dbReference>
<keyword evidence="2" id="KW-0274">FAD</keyword>
<feature type="binding site" evidence="2">
    <location>
        <begin position="17"/>
        <end position="20"/>
    </location>
    <ligand>
        <name>FAD</name>
        <dbReference type="ChEBI" id="CHEBI:57692"/>
    </ligand>
</feature>